<keyword evidence="2 7" id="KW-0812">Transmembrane</keyword>
<evidence type="ECO:0000256" key="2">
    <source>
        <dbReference type="ARBA" id="ARBA00022692"/>
    </source>
</evidence>
<dbReference type="CDD" id="cd08010">
    <property type="entry name" value="MltG_like"/>
    <property type="match status" value="1"/>
</dbReference>
<evidence type="ECO:0000256" key="6">
    <source>
        <dbReference type="ARBA" id="ARBA00023316"/>
    </source>
</evidence>
<dbReference type="EMBL" id="BJUZ01000001">
    <property type="protein sequence ID" value="GEK92903.1"/>
    <property type="molecule type" value="Genomic_DNA"/>
</dbReference>
<evidence type="ECO:0000256" key="7">
    <source>
        <dbReference type="HAMAP-Rule" id="MF_02065"/>
    </source>
</evidence>
<proteinExistence type="inferred from homology"/>
<accession>A0A511AZZ8</accession>
<feature type="site" description="Important for catalytic activity" evidence="7">
    <location>
        <position position="221"/>
    </location>
</feature>
<evidence type="ECO:0000256" key="1">
    <source>
        <dbReference type="ARBA" id="ARBA00022475"/>
    </source>
</evidence>
<dbReference type="PANTHER" id="PTHR30518:SF2">
    <property type="entry name" value="ENDOLYTIC MUREIN TRANSGLYCOSYLASE"/>
    <property type="match status" value="1"/>
</dbReference>
<evidence type="ECO:0000313" key="8">
    <source>
        <dbReference type="EMBL" id="GEK92903.1"/>
    </source>
</evidence>
<dbReference type="OrthoDB" id="9814591at2"/>
<dbReference type="GO" id="GO:0009252">
    <property type="term" value="P:peptidoglycan biosynthetic process"/>
    <property type="evidence" value="ECO:0007669"/>
    <property type="project" value="UniProtKB-UniRule"/>
</dbReference>
<dbReference type="Proteomes" id="UP000321230">
    <property type="component" value="Unassembled WGS sequence"/>
</dbReference>
<sequence>MVVAPPEDGRKPLSFLALLKGGRAFFLLPLLALAGVAAGYGHYTDPGPLPKSEIFVIPHGNAARVTNALQEDGILSQTWSSGVFFRMAAYLTHRQGQIHAAELAFPAHVSMAHLLDILRHAQPVSHSLTVPEGLTAKRIAVIFQKAPVLHGDTPDLPEGSVFPQTISYVWGTTRASLVGRLQDLMKSHLQAVWDGRDQEALDGLINSPEELLTLASLIERETSVASERPQVARVFLNRLGLGMRLQTDPSVIYGLSNGLGTLDQPLTHDDLLVAGPYNTYLQSGLPPGPICSPGLSSLEAAAHPAAGKMLYFVATGHGGHNFAETLGEQNQNVRSYREVRSAPH</sequence>
<comment type="function">
    <text evidence="7">Functions as a peptidoglycan terminase that cleaves nascent peptidoglycan strands endolytically to terminate their elongation.</text>
</comment>
<dbReference type="GO" id="GO:0005886">
    <property type="term" value="C:plasma membrane"/>
    <property type="evidence" value="ECO:0007669"/>
    <property type="project" value="UniProtKB-SubCell"/>
</dbReference>
<reference evidence="8 9" key="1">
    <citation type="submission" date="2019-07" db="EMBL/GenBank/DDBJ databases">
        <title>Whole genome shotgun sequence of Gluconobacter wancherniae NBRC 103581.</title>
        <authorList>
            <person name="Hosoyama A."/>
            <person name="Uohara A."/>
            <person name="Ohji S."/>
            <person name="Ichikawa N."/>
        </authorList>
    </citation>
    <scope>NUCLEOTIDE SEQUENCE [LARGE SCALE GENOMIC DNA]</scope>
    <source>
        <strain evidence="8 9">NBRC 103581</strain>
    </source>
</reference>
<keyword evidence="1 7" id="KW-1003">Cell membrane</keyword>
<dbReference type="AlphaFoldDB" id="A0A511AZZ8"/>
<keyword evidence="9" id="KW-1185">Reference proteome</keyword>
<comment type="similarity">
    <text evidence="7">Belongs to the transglycosylase MltG family.</text>
</comment>
<keyword evidence="3 7" id="KW-1133">Transmembrane helix</keyword>
<evidence type="ECO:0000256" key="4">
    <source>
        <dbReference type="ARBA" id="ARBA00023136"/>
    </source>
</evidence>
<comment type="caution">
    <text evidence="8">The sequence shown here is derived from an EMBL/GenBank/DDBJ whole genome shotgun (WGS) entry which is preliminary data.</text>
</comment>
<dbReference type="Pfam" id="PF02618">
    <property type="entry name" value="YceG"/>
    <property type="match status" value="1"/>
</dbReference>
<dbReference type="HAMAP" id="MF_02065">
    <property type="entry name" value="MltG"/>
    <property type="match status" value="1"/>
</dbReference>
<organism evidence="8 9">
    <name type="scientific">Gluconobacter wancherniae NBRC 103581</name>
    <dbReference type="NCBI Taxonomy" id="656744"/>
    <lineage>
        <taxon>Bacteria</taxon>
        <taxon>Pseudomonadati</taxon>
        <taxon>Pseudomonadota</taxon>
        <taxon>Alphaproteobacteria</taxon>
        <taxon>Acetobacterales</taxon>
        <taxon>Acetobacteraceae</taxon>
        <taxon>Gluconobacter</taxon>
    </lineage>
</organism>
<keyword evidence="5 7" id="KW-0456">Lyase</keyword>
<evidence type="ECO:0000313" key="9">
    <source>
        <dbReference type="Proteomes" id="UP000321230"/>
    </source>
</evidence>
<keyword evidence="4 7" id="KW-0472">Membrane</keyword>
<dbReference type="GO" id="GO:0071555">
    <property type="term" value="P:cell wall organization"/>
    <property type="evidence" value="ECO:0007669"/>
    <property type="project" value="UniProtKB-KW"/>
</dbReference>
<dbReference type="InterPro" id="IPR003770">
    <property type="entry name" value="MLTG-like"/>
</dbReference>
<comment type="catalytic activity">
    <reaction evidence="7">
        <text>a peptidoglycan chain = a peptidoglycan chain with N-acetyl-1,6-anhydromuramyl-[peptide] at the reducing end + a peptidoglycan chain with N-acetylglucosamine at the non-reducing end.</text>
        <dbReference type="EC" id="4.2.2.29"/>
    </reaction>
</comment>
<dbReference type="RefSeq" id="WP_146794004.1">
    <property type="nucleotide sequence ID" value="NZ_BARC01000004.1"/>
</dbReference>
<evidence type="ECO:0000256" key="5">
    <source>
        <dbReference type="ARBA" id="ARBA00023239"/>
    </source>
</evidence>
<protein>
    <recommendedName>
        <fullName evidence="7">Endolytic murein transglycosylase</fullName>
        <ecNumber evidence="7">4.2.2.29</ecNumber>
    </recommendedName>
    <alternativeName>
        <fullName evidence="7">Peptidoglycan lytic transglycosylase</fullName>
    </alternativeName>
    <alternativeName>
        <fullName evidence="7">Peptidoglycan polymerization terminase</fullName>
    </alternativeName>
</protein>
<name>A0A511AZZ8_9PROT</name>
<comment type="subcellular location">
    <subcellularLocation>
        <location evidence="7">Cell inner membrane</location>
        <topology evidence="7">Single-pass membrane protein</topology>
    </subcellularLocation>
</comment>
<dbReference type="Gene3D" id="3.30.160.60">
    <property type="entry name" value="Classic Zinc Finger"/>
    <property type="match status" value="1"/>
</dbReference>
<gene>
    <name evidence="7" type="primary">mltG</name>
    <name evidence="8" type="ORF">GWA01_06730</name>
</gene>
<keyword evidence="6 7" id="KW-0961">Cell wall biogenesis/degradation</keyword>
<dbReference type="EC" id="4.2.2.29" evidence="7"/>
<keyword evidence="7" id="KW-0997">Cell inner membrane</keyword>
<dbReference type="GO" id="GO:0008932">
    <property type="term" value="F:lytic endotransglycosylase activity"/>
    <property type="evidence" value="ECO:0007669"/>
    <property type="project" value="UniProtKB-UniRule"/>
</dbReference>
<dbReference type="PANTHER" id="PTHR30518">
    <property type="entry name" value="ENDOLYTIC MUREIN TRANSGLYCOSYLASE"/>
    <property type="match status" value="1"/>
</dbReference>
<feature type="transmembrane region" description="Helical" evidence="7">
    <location>
        <begin position="24"/>
        <end position="43"/>
    </location>
</feature>
<evidence type="ECO:0000256" key="3">
    <source>
        <dbReference type="ARBA" id="ARBA00022989"/>
    </source>
</evidence>
<dbReference type="NCBIfam" id="TIGR00247">
    <property type="entry name" value="endolytic transglycosylase MltG"/>
    <property type="match status" value="1"/>
</dbReference>